<dbReference type="Proteomes" id="UP001279734">
    <property type="component" value="Unassembled WGS sequence"/>
</dbReference>
<reference evidence="1" key="1">
    <citation type="submission" date="2023-05" db="EMBL/GenBank/DDBJ databases">
        <title>Nepenthes gracilis genome sequencing.</title>
        <authorList>
            <person name="Fukushima K."/>
        </authorList>
    </citation>
    <scope>NUCLEOTIDE SEQUENCE</scope>
    <source>
        <strain evidence="1">SING2019-196</strain>
    </source>
</reference>
<proteinExistence type="predicted"/>
<sequence length="338" mass="37573">MLGALNHPTPLGDINHKGHHGITNRLYCTTCYRSRCSNSIRLIKMLYVLQQEQQRYPTKHSIRAIVTYTGSQLMSIKPPHEAKKSGTHRTAAAIIARGTEDVQHQNIRTITLPQRYDQQQVTQDATPWQDRPLSIIQQYLYRSESSRPPKTTSEVAKHIGTTQTSKSISRHQWLPIIYKGHPVEICISISDSSRQHQTHQPAGVITRIATDADVDGLALGAGGLLSTGFVLFAAFIEVRLTIAGFGLGYMLALVLKESVAAAHVDVLYIELLILLKGPWSWVSECGWPYPAGLFTYGPISICMVSADAEDCCWDRFLNFGWLKDADADCCTFGCELCS</sequence>
<dbReference type="AlphaFoldDB" id="A0AAD3SWX8"/>
<dbReference type="EMBL" id="BSYO01000019">
    <property type="protein sequence ID" value="GMH18579.1"/>
    <property type="molecule type" value="Genomic_DNA"/>
</dbReference>
<protein>
    <submittedName>
        <fullName evidence="1">Uncharacterized protein</fullName>
    </submittedName>
</protein>
<comment type="caution">
    <text evidence="1">The sequence shown here is derived from an EMBL/GenBank/DDBJ whole genome shotgun (WGS) entry which is preliminary data.</text>
</comment>
<organism evidence="1 2">
    <name type="scientific">Nepenthes gracilis</name>
    <name type="common">Slender pitcher plant</name>
    <dbReference type="NCBI Taxonomy" id="150966"/>
    <lineage>
        <taxon>Eukaryota</taxon>
        <taxon>Viridiplantae</taxon>
        <taxon>Streptophyta</taxon>
        <taxon>Embryophyta</taxon>
        <taxon>Tracheophyta</taxon>
        <taxon>Spermatophyta</taxon>
        <taxon>Magnoliopsida</taxon>
        <taxon>eudicotyledons</taxon>
        <taxon>Gunneridae</taxon>
        <taxon>Pentapetalae</taxon>
        <taxon>Caryophyllales</taxon>
        <taxon>Nepenthaceae</taxon>
        <taxon>Nepenthes</taxon>
    </lineage>
</organism>
<gene>
    <name evidence="1" type="ORF">Nepgr_020420</name>
</gene>
<name>A0AAD3SWX8_NEPGR</name>
<evidence type="ECO:0000313" key="1">
    <source>
        <dbReference type="EMBL" id="GMH18579.1"/>
    </source>
</evidence>
<evidence type="ECO:0000313" key="2">
    <source>
        <dbReference type="Proteomes" id="UP001279734"/>
    </source>
</evidence>
<keyword evidence="2" id="KW-1185">Reference proteome</keyword>
<accession>A0AAD3SWX8</accession>